<dbReference type="AlphaFoldDB" id="A0AA40DJP9"/>
<comment type="caution">
    <text evidence="2">The sequence shown here is derived from an EMBL/GenBank/DDBJ whole genome shotgun (WGS) entry which is preliminary data.</text>
</comment>
<dbReference type="Proteomes" id="UP001172159">
    <property type="component" value="Unassembled WGS sequence"/>
</dbReference>
<keyword evidence="3" id="KW-1185">Reference proteome</keyword>
<accession>A0AA40DJP9</accession>
<reference evidence="2" key="1">
    <citation type="submission" date="2023-06" db="EMBL/GenBank/DDBJ databases">
        <title>Genome-scale phylogeny and comparative genomics of the fungal order Sordariales.</title>
        <authorList>
            <consortium name="Lawrence Berkeley National Laboratory"/>
            <person name="Hensen N."/>
            <person name="Bonometti L."/>
            <person name="Westerberg I."/>
            <person name="Brannstrom I.O."/>
            <person name="Guillou S."/>
            <person name="Cros-Aarteil S."/>
            <person name="Calhoun S."/>
            <person name="Haridas S."/>
            <person name="Kuo A."/>
            <person name="Mondo S."/>
            <person name="Pangilinan J."/>
            <person name="Riley R."/>
            <person name="Labutti K."/>
            <person name="Andreopoulos B."/>
            <person name="Lipzen A."/>
            <person name="Chen C."/>
            <person name="Yanf M."/>
            <person name="Daum C."/>
            <person name="Ng V."/>
            <person name="Clum A."/>
            <person name="Steindorff A."/>
            <person name="Ohm R."/>
            <person name="Martin F."/>
            <person name="Silar P."/>
            <person name="Natvig D."/>
            <person name="Lalanne C."/>
            <person name="Gautier V."/>
            <person name="Ament-Velasquez S.L."/>
            <person name="Kruys A."/>
            <person name="Hutchinson M.I."/>
            <person name="Powell A.J."/>
            <person name="Barry K."/>
            <person name="Miller A.N."/>
            <person name="Grigoriev I.V."/>
            <person name="Debuchy R."/>
            <person name="Gladieux P."/>
            <person name="Thoren M.H."/>
            <person name="Johannesson H."/>
        </authorList>
    </citation>
    <scope>NUCLEOTIDE SEQUENCE</scope>
    <source>
        <strain evidence="2">CBS 540.89</strain>
    </source>
</reference>
<feature type="region of interest" description="Disordered" evidence="1">
    <location>
        <begin position="102"/>
        <end position="124"/>
    </location>
</feature>
<proteinExistence type="predicted"/>
<organism evidence="2 3">
    <name type="scientific">Apiosordaria backusii</name>
    <dbReference type="NCBI Taxonomy" id="314023"/>
    <lineage>
        <taxon>Eukaryota</taxon>
        <taxon>Fungi</taxon>
        <taxon>Dikarya</taxon>
        <taxon>Ascomycota</taxon>
        <taxon>Pezizomycotina</taxon>
        <taxon>Sordariomycetes</taxon>
        <taxon>Sordariomycetidae</taxon>
        <taxon>Sordariales</taxon>
        <taxon>Lasiosphaeriaceae</taxon>
        <taxon>Apiosordaria</taxon>
    </lineage>
</organism>
<feature type="region of interest" description="Disordered" evidence="1">
    <location>
        <begin position="1"/>
        <end position="36"/>
    </location>
</feature>
<protein>
    <submittedName>
        <fullName evidence="2">Uncharacterized protein</fullName>
    </submittedName>
</protein>
<evidence type="ECO:0000256" key="1">
    <source>
        <dbReference type="SAM" id="MobiDB-lite"/>
    </source>
</evidence>
<name>A0AA40DJP9_9PEZI</name>
<sequence>MCQSKPASPDSPLGSEWDHIRDPGMDPSVKSEVEPRGMDGRDAMLEMRMRRKSSCWYAILEKCPEMTDNSVAEEVKFDTNLTPTTPRKVATNKQQTLFSQPMELTGPKTERISPSAPGPTPQAGLELRSELREPALGLSAPRVVCLLVMGILCSHGLSVLAAGIVDAETGKGHLFILLAEGEGQLRALCQMAKVRGGEQPHWLRVEDLLGAVLLAEENGGIIKVRQNGSRKGTFESGVEAAVELLHSTPKYRVLVNIDVAKRPRSICVRSNSWFFESHLR</sequence>
<feature type="compositionally biased region" description="Basic and acidic residues" evidence="1">
    <location>
        <begin position="16"/>
        <end position="36"/>
    </location>
</feature>
<dbReference type="EMBL" id="JAUKTV010000026">
    <property type="protein sequence ID" value="KAK0702423.1"/>
    <property type="molecule type" value="Genomic_DNA"/>
</dbReference>
<gene>
    <name evidence="2" type="ORF">B0T21DRAFT_397404</name>
</gene>
<evidence type="ECO:0000313" key="2">
    <source>
        <dbReference type="EMBL" id="KAK0702423.1"/>
    </source>
</evidence>
<evidence type="ECO:0000313" key="3">
    <source>
        <dbReference type="Proteomes" id="UP001172159"/>
    </source>
</evidence>